<sequence length="112" mass="11983">MVLVNIQCMMFIYIPELYPPDVRALGFGTAAGIGRLGSALSTFANRLDAIYGHGVPAILYAVVATISGLITLCLSNTTGVETVHNRMCMIQPSSKSSHMNIESSDTSTPSRF</sequence>
<keyword evidence="2" id="KW-0812">Transmembrane</keyword>
<evidence type="ECO:0000256" key="2">
    <source>
        <dbReference type="SAM" id="Phobius"/>
    </source>
</evidence>
<comment type="caution">
    <text evidence="3">The sequence shown here is derived from an EMBL/GenBank/DDBJ whole genome shotgun (WGS) entry which is preliminary data.</text>
</comment>
<dbReference type="EMBL" id="LUCH01007324">
    <property type="protein sequence ID" value="KAF5396798.1"/>
    <property type="molecule type" value="Genomic_DNA"/>
</dbReference>
<dbReference type="InterPro" id="IPR036259">
    <property type="entry name" value="MFS_trans_sf"/>
</dbReference>
<name>A0A8J4SGF3_9TREM</name>
<accession>A0A8J4SGF3</accession>
<evidence type="ECO:0000256" key="1">
    <source>
        <dbReference type="SAM" id="MobiDB-lite"/>
    </source>
</evidence>
<proteinExistence type="predicted"/>
<keyword evidence="2" id="KW-0472">Membrane</keyword>
<dbReference type="Gene3D" id="1.20.1250.20">
    <property type="entry name" value="MFS general substrate transporter like domains"/>
    <property type="match status" value="1"/>
</dbReference>
<feature type="region of interest" description="Disordered" evidence="1">
    <location>
        <begin position="93"/>
        <end position="112"/>
    </location>
</feature>
<organism evidence="3 4">
    <name type="scientific">Paragonimus heterotremus</name>
    <dbReference type="NCBI Taxonomy" id="100268"/>
    <lineage>
        <taxon>Eukaryota</taxon>
        <taxon>Metazoa</taxon>
        <taxon>Spiralia</taxon>
        <taxon>Lophotrochozoa</taxon>
        <taxon>Platyhelminthes</taxon>
        <taxon>Trematoda</taxon>
        <taxon>Digenea</taxon>
        <taxon>Plagiorchiida</taxon>
        <taxon>Troglotremata</taxon>
        <taxon>Troglotrematidae</taxon>
        <taxon>Paragonimus</taxon>
    </lineage>
</organism>
<dbReference type="Proteomes" id="UP000748531">
    <property type="component" value="Unassembled WGS sequence"/>
</dbReference>
<protein>
    <recommendedName>
        <fullName evidence="5">Major facilitator superfamily (MFS) profile domain-containing protein</fullName>
    </recommendedName>
</protein>
<gene>
    <name evidence="3" type="ORF">PHET_09319</name>
</gene>
<keyword evidence="4" id="KW-1185">Reference proteome</keyword>
<evidence type="ECO:0008006" key="5">
    <source>
        <dbReference type="Google" id="ProtNLM"/>
    </source>
</evidence>
<reference evidence="3" key="1">
    <citation type="submission" date="2019-05" db="EMBL/GenBank/DDBJ databases">
        <title>Annotation for the trematode Paragonimus heterotremus.</title>
        <authorList>
            <person name="Choi Y.-J."/>
        </authorList>
    </citation>
    <scope>NUCLEOTIDE SEQUENCE</scope>
    <source>
        <strain evidence="3">LC</strain>
    </source>
</reference>
<dbReference type="SUPFAM" id="SSF103473">
    <property type="entry name" value="MFS general substrate transporter"/>
    <property type="match status" value="1"/>
</dbReference>
<feature type="transmembrane region" description="Helical" evidence="2">
    <location>
        <begin position="57"/>
        <end position="77"/>
    </location>
</feature>
<dbReference type="AlphaFoldDB" id="A0A8J4SGF3"/>
<evidence type="ECO:0000313" key="3">
    <source>
        <dbReference type="EMBL" id="KAF5396798.1"/>
    </source>
</evidence>
<dbReference type="OrthoDB" id="6100430at2759"/>
<keyword evidence="2" id="KW-1133">Transmembrane helix</keyword>
<evidence type="ECO:0000313" key="4">
    <source>
        <dbReference type="Proteomes" id="UP000748531"/>
    </source>
</evidence>